<reference evidence="2 3" key="1">
    <citation type="submission" date="2019-07" db="EMBL/GenBank/DDBJ databases">
        <title>Draft genome assembly of a fouling barnacle, Amphibalanus amphitrite (Darwin, 1854): The first reference genome for Thecostraca.</title>
        <authorList>
            <person name="Kim W."/>
        </authorList>
    </citation>
    <scope>NUCLEOTIDE SEQUENCE [LARGE SCALE GENOMIC DNA]</scope>
    <source>
        <strain evidence="2">SNU_AA5</strain>
        <tissue evidence="2">Soma without cirri and trophi</tissue>
    </source>
</reference>
<accession>A0A6A4VWZ2</accession>
<keyword evidence="1" id="KW-0812">Transmembrane</keyword>
<feature type="transmembrane region" description="Helical" evidence="1">
    <location>
        <begin position="75"/>
        <end position="94"/>
    </location>
</feature>
<keyword evidence="3" id="KW-1185">Reference proteome</keyword>
<name>A0A6A4VWZ2_AMPAM</name>
<evidence type="ECO:0000313" key="2">
    <source>
        <dbReference type="EMBL" id="KAF0297389.1"/>
    </source>
</evidence>
<dbReference type="EMBL" id="VIIS01001490">
    <property type="protein sequence ID" value="KAF0297389.1"/>
    <property type="molecule type" value="Genomic_DNA"/>
</dbReference>
<gene>
    <name evidence="2" type="ORF">FJT64_005093</name>
</gene>
<keyword evidence="1" id="KW-0472">Membrane</keyword>
<comment type="caution">
    <text evidence="2">The sequence shown here is derived from an EMBL/GenBank/DDBJ whole genome shotgun (WGS) entry which is preliminary data.</text>
</comment>
<evidence type="ECO:0000313" key="3">
    <source>
        <dbReference type="Proteomes" id="UP000440578"/>
    </source>
</evidence>
<dbReference type="AlphaFoldDB" id="A0A6A4VWZ2"/>
<proteinExistence type="predicted"/>
<protein>
    <submittedName>
        <fullName evidence="2">Uncharacterized protein</fullName>
    </submittedName>
</protein>
<dbReference type="Proteomes" id="UP000440578">
    <property type="component" value="Unassembled WGS sequence"/>
</dbReference>
<organism evidence="2 3">
    <name type="scientific">Amphibalanus amphitrite</name>
    <name type="common">Striped barnacle</name>
    <name type="synonym">Balanus amphitrite</name>
    <dbReference type="NCBI Taxonomy" id="1232801"/>
    <lineage>
        <taxon>Eukaryota</taxon>
        <taxon>Metazoa</taxon>
        <taxon>Ecdysozoa</taxon>
        <taxon>Arthropoda</taxon>
        <taxon>Crustacea</taxon>
        <taxon>Multicrustacea</taxon>
        <taxon>Cirripedia</taxon>
        <taxon>Thoracica</taxon>
        <taxon>Thoracicalcarea</taxon>
        <taxon>Balanomorpha</taxon>
        <taxon>Balanoidea</taxon>
        <taxon>Balanidae</taxon>
        <taxon>Amphibalaninae</taxon>
        <taxon>Amphibalanus</taxon>
    </lineage>
</organism>
<evidence type="ECO:0000256" key="1">
    <source>
        <dbReference type="SAM" id="Phobius"/>
    </source>
</evidence>
<sequence>MWMYEPVLEESARRILHGRLVDGSETKVSGLNNTQRCFSTHSAESRVVMNPTAMSTLRSATPLLTAAAATPCGQAALVLFGAAAVIASVGYTAGKIAELIRVRKQKAHQY</sequence>
<keyword evidence="1" id="KW-1133">Transmembrane helix</keyword>